<accession>A0A2P6NDV9</accession>
<dbReference type="PROSITE" id="PS50082">
    <property type="entry name" value="WD_REPEATS_2"/>
    <property type="match status" value="7"/>
</dbReference>
<comment type="caution">
    <text evidence="10">The sequence shown here is derived from an EMBL/GenBank/DDBJ whole genome shotgun (WGS) entry which is preliminary data.</text>
</comment>
<dbReference type="SMART" id="SM00320">
    <property type="entry name" value="WD40"/>
    <property type="match status" value="13"/>
</dbReference>
<sequence length="913" mass="102961">TPLHQMVKAYLRYSPSASFGVICSGSLTVDPNTQYVLSAALEVVNIWNTKKGELVGSLQDAKAKSNVTSLLMSPNNRSVAVGYFDGSIRVYNLGDRTLTSTFNGHNKRITCLNFNDDGSILLSGSADTDIVVWDIVGEQGLYRLKGHRNEITDLFYLEKSKKIVSTSKDTLLKVWDTDLRTCIATVVGHREEIWTVHINPEGTRMVTATSGPRIHMWSLNPTEFHLIKTGINVEDIEGETPEDTSSDGDSFARYIGKIDRKSTERVSRLRFSPDGRTLAVQTSGRQIELFHVSDEERASSRRKRRALRKKEKKKEETVNVAHFSATDELEEMQIVTATGDLNCFSFSGNEQLVLGLNTNKIEVFKLKKKEGEEGQVFESAHELTLPGHRSDVRDVCISVDDTLVMTTSNTEIKIWNVESQRCIRTIASGYGMCGNFVPGNRMVVIGTKKGPLEVYDINSGECVQMVDAHTACIWGLQVKPDKTGMVTGSADKHIKFWEFELAQSSTTQGKQLSLKHTRTLKMSDDVLSVRYSPDCKYVAASLLDNTVKVFYEDSLQFYLSLYGHRLPVLSVDFSSDGTLIATGSADKNIKFWGTDFGDCHKSIFAHDDSITSVRFVNKTHYLFSASKDKTIKYWDADTYDHVQTIDPHHGAVWALATSRNGNFIASCSHDKSIRFQIRTDEQLFLSEERNKEMEELLDDEEVRGNRGEEDGDRATKKSVETIRQGEQLLEALDLARSEMKELKEYEEDLTAAKRDLDAGRVQGTLSSLVEAPTPNLALLGLTPQEYVLKTLKEIKLTELEESLRVLPFVSAVELLDYMVTWTANNTQTEIVCRALFFLMNTFHDQICSHPEIASTMHKLRQNVHKALQQTKDIMGVNRAALNFHKRRIEQETTHEFFEDAMKKRKNLVRELTQ</sequence>
<dbReference type="Pfam" id="PF25172">
    <property type="entry name" value="Beta-prop_WDR3_2nd"/>
    <property type="match status" value="1"/>
</dbReference>
<dbReference type="GO" id="GO:0034388">
    <property type="term" value="C:Pwp2p-containing subcomplex of 90S preribosome"/>
    <property type="evidence" value="ECO:0007669"/>
    <property type="project" value="TreeGrafter"/>
</dbReference>
<feature type="repeat" description="WD" evidence="6">
    <location>
        <begin position="385"/>
        <end position="425"/>
    </location>
</feature>
<organism evidence="10 11">
    <name type="scientific">Planoprotostelium fungivorum</name>
    <dbReference type="NCBI Taxonomy" id="1890364"/>
    <lineage>
        <taxon>Eukaryota</taxon>
        <taxon>Amoebozoa</taxon>
        <taxon>Evosea</taxon>
        <taxon>Variosea</taxon>
        <taxon>Cavosteliida</taxon>
        <taxon>Cavosteliaceae</taxon>
        <taxon>Planoprotostelium</taxon>
    </lineage>
</organism>
<evidence type="ECO:0000256" key="7">
    <source>
        <dbReference type="SAM" id="Coils"/>
    </source>
</evidence>
<evidence type="ECO:0000313" key="11">
    <source>
        <dbReference type="Proteomes" id="UP000241769"/>
    </source>
</evidence>
<feature type="repeat" description="WD" evidence="6">
    <location>
        <begin position="144"/>
        <end position="185"/>
    </location>
</feature>
<dbReference type="AlphaFoldDB" id="A0A2P6NDV9"/>
<evidence type="ECO:0000256" key="4">
    <source>
        <dbReference type="ARBA" id="ARBA00023242"/>
    </source>
</evidence>
<dbReference type="InterPro" id="IPR019775">
    <property type="entry name" value="WD40_repeat_CS"/>
</dbReference>
<dbReference type="GO" id="GO:0030515">
    <property type="term" value="F:snoRNA binding"/>
    <property type="evidence" value="ECO:0007669"/>
    <property type="project" value="TreeGrafter"/>
</dbReference>
<feature type="repeat" description="WD" evidence="6">
    <location>
        <begin position="102"/>
        <end position="135"/>
    </location>
</feature>
<feature type="compositionally biased region" description="Basic and acidic residues" evidence="8">
    <location>
        <begin position="702"/>
        <end position="718"/>
    </location>
</feature>
<keyword evidence="11" id="KW-1185">Reference proteome</keyword>
<keyword evidence="2 6" id="KW-0853">WD repeat</keyword>
<feature type="non-terminal residue" evidence="10">
    <location>
        <position position="1"/>
    </location>
</feature>
<dbReference type="PANTHER" id="PTHR19853">
    <property type="entry name" value="WD REPEAT CONTAINING PROTEIN 3 WDR3"/>
    <property type="match status" value="1"/>
</dbReference>
<dbReference type="PROSITE" id="PS50294">
    <property type="entry name" value="WD_REPEATS_REGION"/>
    <property type="match status" value="5"/>
</dbReference>
<dbReference type="InterPro" id="IPR020472">
    <property type="entry name" value="WD40_PAC1"/>
</dbReference>
<keyword evidence="4" id="KW-0539">Nucleus</keyword>
<dbReference type="STRING" id="1890364.A0A2P6NDV9"/>
<dbReference type="InterPro" id="IPR001680">
    <property type="entry name" value="WD40_rpt"/>
</dbReference>
<comment type="similarity">
    <text evidence="5">Belongs to the WD repeat WDR3/UTP12 family.</text>
</comment>
<dbReference type="InParanoid" id="A0A2P6NDV9"/>
<dbReference type="FunFam" id="2.130.10.10:FF:000157">
    <property type="entry name" value="WD repeat domain 3"/>
    <property type="match status" value="1"/>
</dbReference>
<reference evidence="10 11" key="1">
    <citation type="journal article" date="2018" name="Genome Biol. Evol.">
        <title>Multiple Roots of Fruiting Body Formation in Amoebozoa.</title>
        <authorList>
            <person name="Hillmann F."/>
            <person name="Forbes G."/>
            <person name="Novohradska S."/>
            <person name="Ferling I."/>
            <person name="Riege K."/>
            <person name="Groth M."/>
            <person name="Westermann M."/>
            <person name="Marz M."/>
            <person name="Spaller T."/>
            <person name="Winckler T."/>
            <person name="Schaap P."/>
            <person name="Glockner G."/>
        </authorList>
    </citation>
    <scope>NUCLEOTIDE SEQUENCE [LARGE SCALE GENOMIC DNA]</scope>
    <source>
        <strain evidence="10 11">Jena</strain>
    </source>
</reference>
<evidence type="ECO:0000256" key="2">
    <source>
        <dbReference type="ARBA" id="ARBA00022574"/>
    </source>
</evidence>
<feature type="repeat" description="WD" evidence="6">
    <location>
        <begin position="603"/>
        <end position="644"/>
    </location>
</feature>
<dbReference type="InterPro" id="IPR007148">
    <property type="entry name" value="SSU_processome_Utp12"/>
</dbReference>
<dbReference type="Pfam" id="PF25173">
    <property type="entry name" value="Beta-prop_WDR3_1st"/>
    <property type="match status" value="1"/>
</dbReference>
<dbReference type="SUPFAM" id="SSF50998">
    <property type="entry name" value="Quinoprotein alcohol dehydrogenase-like"/>
    <property type="match status" value="1"/>
</dbReference>
<evidence type="ECO:0000259" key="9">
    <source>
        <dbReference type="Pfam" id="PF04003"/>
    </source>
</evidence>
<dbReference type="InterPro" id="IPR015943">
    <property type="entry name" value="WD40/YVTN_repeat-like_dom_sf"/>
</dbReference>
<evidence type="ECO:0000256" key="5">
    <source>
        <dbReference type="ARBA" id="ARBA00038229"/>
    </source>
</evidence>
<dbReference type="Pfam" id="PF04003">
    <property type="entry name" value="Utp12"/>
    <property type="match status" value="1"/>
</dbReference>
<name>A0A2P6NDV9_9EUKA</name>
<feature type="domain" description="Small-subunit processome Utp12" evidence="9">
    <location>
        <begin position="784"/>
        <end position="885"/>
    </location>
</feature>
<feature type="repeat" description="WD" evidence="6">
    <location>
        <begin position="561"/>
        <end position="592"/>
    </location>
</feature>
<dbReference type="GO" id="GO:0032040">
    <property type="term" value="C:small-subunit processome"/>
    <property type="evidence" value="ECO:0007669"/>
    <property type="project" value="TreeGrafter"/>
</dbReference>
<comment type="subcellular location">
    <subcellularLocation>
        <location evidence="1">Nucleus</location>
        <location evidence="1">Nucleolus</location>
    </subcellularLocation>
</comment>
<proteinExistence type="inferred from homology"/>
<evidence type="ECO:0000256" key="1">
    <source>
        <dbReference type="ARBA" id="ARBA00004604"/>
    </source>
</evidence>
<dbReference type="OrthoDB" id="407922at2759"/>
<dbReference type="SUPFAM" id="SSF50969">
    <property type="entry name" value="YVTN repeat-like/Quinoprotein amine dehydrogenase"/>
    <property type="match status" value="1"/>
</dbReference>
<dbReference type="PANTHER" id="PTHR19853:SF0">
    <property type="entry name" value="WD REPEAT-CONTAINING PROTEIN 3"/>
    <property type="match status" value="1"/>
</dbReference>
<keyword evidence="3" id="KW-0677">Repeat</keyword>
<dbReference type="InterPro" id="IPR011044">
    <property type="entry name" value="Quino_amine_DH_bsu"/>
</dbReference>
<feature type="region of interest" description="Disordered" evidence="8">
    <location>
        <begin position="695"/>
        <end position="718"/>
    </location>
</feature>
<feature type="repeat" description="WD" evidence="6">
    <location>
        <begin position="186"/>
        <end position="220"/>
    </location>
</feature>
<dbReference type="CDD" id="cd00200">
    <property type="entry name" value="WD40"/>
    <property type="match status" value="1"/>
</dbReference>
<gene>
    <name evidence="10" type="ORF">PROFUN_03792</name>
</gene>
<dbReference type="Proteomes" id="UP000241769">
    <property type="component" value="Unassembled WGS sequence"/>
</dbReference>
<evidence type="ECO:0000256" key="8">
    <source>
        <dbReference type="SAM" id="MobiDB-lite"/>
    </source>
</evidence>
<dbReference type="InterPro" id="IPR051570">
    <property type="entry name" value="TBC1_cilium_biogenesis"/>
</dbReference>
<dbReference type="FunCoup" id="A0A2P6NDV9">
    <property type="interactions" value="970"/>
</dbReference>
<dbReference type="PROSITE" id="PS00678">
    <property type="entry name" value="WD_REPEATS_1"/>
    <property type="match status" value="3"/>
</dbReference>
<protein>
    <recommendedName>
        <fullName evidence="9">Small-subunit processome Utp12 domain-containing protein</fullName>
    </recommendedName>
</protein>
<dbReference type="Gene3D" id="2.130.10.10">
    <property type="entry name" value="YVTN repeat-like/Quinoprotein amine dehydrogenase"/>
    <property type="match status" value="4"/>
</dbReference>
<keyword evidence="7" id="KW-0175">Coiled coil</keyword>
<dbReference type="EMBL" id="MDYQ01000111">
    <property type="protein sequence ID" value="PRP82102.1"/>
    <property type="molecule type" value="Genomic_DNA"/>
</dbReference>
<evidence type="ECO:0000256" key="6">
    <source>
        <dbReference type="PROSITE-ProRule" id="PRU00221"/>
    </source>
</evidence>
<feature type="repeat" description="WD" evidence="6">
    <location>
        <begin position="466"/>
        <end position="507"/>
    </location>
</feature>
<evidence type="ECO:0000256" key="3">
    <source>
        <dbReference type="ARBA" id="ARBA00022737"/>
    </source>
</evidence>
<feature type="coiled-coil region" evidence="7">
    <location>
        <begin position="728"/>
        <end position="762"/>
    </location>
</feature>
<dbReference type="GO" id="GO:0030490">
    <property type="term" value="P:maturation of SSU-rRNA"/>
    <property type="evidence" value="ECO:0007669"/>
    <property type="project" value="TreeGrafter"/>
</dbReference>
<evidence type="ECO:0000313" key="10">
    <source>
        <dbReference type="EMBL" id="PRP82102.1"/>
    </source>
</evidence>
<dbReference type="PRINTS" id="PR00320">
    <property type="entry name" value="GPROTEINBRPT"/>
</dbReference>
<dbReference type="InterPro" id="IPR011047">
    <property type="entry name" value="Quinoprotein_ADH-like_sf"/>
</dbReference>